<proteinExistence type="predicted"/>
<evidence type="ECO:0000256" key="1">
    <source>
        <dbReference type="SAM" id="Phobius"/>
    </source>
</evidence>
<keyword evidence="1" id="KW-0812">Transmembrane</keyword>
<keyword evidence="1" id="KW-1133">Transmembrane helix</keyword>
<reference evidence="2 3" key="1">
    <citation type="submission" date="2016-10" db="EMBL/GenBank/DDBJ databases">
        <authorList>
            <person name="de Groot N.N."/>
        </authorList>
    </citation>
    <scope>NUCLEOTIDE SEQUENCE [LARGE SCALE GENOMIC DNA]</scope>
    <source>
        <strain evidence="2 3">DSM 1041</strain>
    </source>
</reference>
<gene>
    <name evidence="2" type="ORF">SAMN04244579_01427</name>
</gene>
<sequence>MTSLSPSKDSLEYQTMRKLGFRLIPFLVLCYFIAYGRSELAPIFPA</sequence>
<dbReference type="EMBL" id="FNYO01000012">
    <property type="protein sequence ID" value="SEI62580.1"/>
    <property type="molecule type" value="Genomic_DNA"/>
</dbReference>
<evidence type="ECO:0000313" key="3">
    <source>
        <dbReference type="Proteomes" id="UP000199005"/>
    </source>
</evidence>
<evidence type="ECO:0000313" key="2">
    <source>
        <dbReference type="EMBL" id="SEI62580.1"/>
    </source>
</evidence>
<protein>
    <submittedName>
        <fullName evidence="2">Uncharacterized protein</fullName>
    </submittedName>
</protein>
<dbReference type="Proteomes" id="UP000199005">
    <property type="component" value="Unassembled WGS sequence"/>
</dbReference>
<accession>A0A1H6SEZ6</accession>
<keyword evidence="1" id="KW-0472">Membrane</keyword>
<organism evidence="2 3">
    <name type="scientific">Azotobacter beijerinckii</name>
    <dbReference type="NCBI Taxonomy" id="170623"/>
    <lineage>
        <taxon>Bacteria</taxon>
        <taxon>Pseudomonadati</taxon>
        <taxon>Pseudomonadota</taxon>
        <taxon>Gammaproteobacteria</taxon>
        <taxon>Pseudomonadales</taxon>
        <taxon>Pseudomonadaceae</taxon>
        <taxon>Azotobacter</taxon>
    </lineage>
</organism>
<dbReference type="AlphaFoldDB" id="A0A1H6SEZ6"/>
<feature type="transmembrane region" description="Helical" evidence="1">
    <location>
        <begin position="20"/>
        <end position="38"/>
    </location>
</feature>
<name>A0A1H6SEZ6_9GAMM</name>